<accession>A0A078MAL8</accession>
<dbReference type="PANTHER" id="PTHR20854">
    <property type="entry name" value="INOSITOL MONOPHOSPHATASE"/>
    <property type="match status" value="1"/>
</dbReference>
<dbReference type="PATRIC" id="fig|1461583.4.peg.1228"/>
<dbReference type="Gene3D" id="3.30.540.10">
    <property type="entry name" value="Fructose-1,6-Bisphosphatase, subunit A, domain 1"/>
    <property type="match status" value="1"/>
</dbReference>
<dbReference type="GO" id="GO:0007165">
    <property type="term" value="P:signal transduction"/>
    <property type="evidence" value="ECO:0007669"/>
    <property type="project" value="TreeGrafter"/>
</dbReference>
<feature type="binding site" evidence="5">
    <location>
        <position position="97"/>
    </location>
    <ligand>
        <name>Mg(2+)</name>
        <dbReference type="ChEBI" id="CHEBI:18420"/>
        <label>1</label>
        <note>catalytic</note>
    </ligand>
</feature>
<dbReference type="EMBL" id="LN483074">
    <property type="protein sequence ID" value="CEA02477.1"/>
    <property type="molecule type" value="Genomic_DNA"/>
</dbReference>
<name>A0A078MAL8_9BACL</name>
<proteinExistence type="predicted"/>
<feature type="binding site" evidence="5">
    <location>
        <position position="79"/>
    </location>
    <ligand>
        <name>Mg(2+)</name>
        <dbReference type="ChEBI" id="CHEBI:18420"/>
        <label>1</label>
        <note>catalytic</note>
    </ligand>
</feature>
<feature type="binding site" evidence="5">
    <location>
        <position position="100"/>
    </location>
    <ligand>
        <name>Mg(2+)</name>
        <dbReference type="ChEBI" id="CHEBI:18420"/>
        <label>1</label>
        <note>catalytic</note>
    </ligand>
</feature>
<dbReference type="SUPFAM" id="SSF56655">
    <property type="entry name" value="Carbohydrate phosphatase"/>
    <property type="match status" value="1"/>
</dbReference>
<keyword evidence="4 5" id="KW-0460">Magnesium</keyword>
<dbReference type="FunFam" id="3.30.540.10:FF:000003">
    <property type="entry name" value="Inositol-1-monophosphatase"/>
    <property type="match status" value="1"/>
</dbReference>
<evidence type="ECO:0000256" key="5">
    <source>
        <dbReference type="PIRSR" id="PIRSR600760-2"/>
    </source>
</evidence>
<dbReference type="PROSITE" id="PS00629">
    <property type="entry name" value="IMP_1"/>
    <property type="match status" value="1"/>
</dbReference>
<dbReference type="GO" id="GO:0008934">
    <property type="term" value="F:inositol monophosphate 1-phosphatase activity"/>
    <property type="evidence" value="ECO:0007669"/>
    <property type="project" value="TreeGrafter"/>
</dbReference>
<dbReference type="InterPro" id="IPR020583">
    <property type="entry name" value="Inositol_monoP_metal-BS"/>
</dbReference>
<dbReference type="HOGENOM" id="CLU_044118_6_2_9"/>
<dbReference type="Gene3D" id="3.40.190.80">
    <property type="match status" value="1"/>
</dbReference>
<dbReference type="InterPro" id="IPR000760">
    <property type="entry name" value="Inositol_monophosphatase-like"/>
</dbReference>
<keyword evidence="2 5" id="KW-0479">Metal-binding</keyword>
<organism evidence="6">
    <name type="scientific">Metalysinibacillus saudimassiliensis</name>
    <dbReference type="NCBI Taxonomy" id="1461583"/>
    <lineage>
        <taxon>Bacteria</taxon>
        <taxon>Bacillati</taxon>
        <taxon>Bacillota</taxon>
        <taxon>Bacilli</taxon>
        <taxon>Bacillales</taxon>
        <taxon>Caryophanaceae</taxon>
        <taxon>Metalysinibacillus</taxon>
    </lineage>
</organism>
<keyword evidence="3" id="KW-0378">Hydrolase</keyword>
<evidence type="ECO:0000256" key="2">
    <source>
        <dbReference type="ARBA" id="ARBA00022723"/>
    </source>
</evidence>
<dbReference type="AlphaFoldDB" id="A0A078MAL8"/>
<evidence type="ECO:0000256" key="1">
    <source>
        <dbReference type="ARBA" id="ARBA00001946"/>
    </source>
</evidence>
<feature type="binding site" evidence="5">
    <location>
        <position position="224"/>
    </location>
    <ligand>
        <name>Mg(2+)</name>
        <dbReference type="ChEBI" id="CHEBI:18420"/>
        <label>1</label>
        <note>catalytic</note>
    </ligand>
</feature>
<dbReference type="GO" id="GO:0046872">
    <property type="term" value="F:metal ion binding"/>
    <property type="evidence" value="ECO:0007669"/>
    <property type="project" value="UniProtKB-KW"/>
</dbReference>
<dbReference type="PANTHER" id="PTHR20854:SF4">
    <property type="entry name" value="INOSITOL-1-MONOPHOSPHATASE-RELATED"/>
    <property type="match status" value="1"/>
</dbReference>
<evidence type="ECO:0000256" key="3">
    <source>
        <dbReference type="ARBA" id="ARBA00022801"/>
    </source>
</evidence>
<evidence type="ECO:0000313" key="6">
    <source>
        <dbReference type="EMBL" id="CEA02477.1"/>
    </source>
</evidence>
<dbReference type="PRINTS" id="PR00377">
    <property type="entry name" value="IMPHPHTASES"/>
</dbReference>
<reference evidence="6" key="1">
    <citation type="submission" date="2014-07" db="EMBL/GenBank/DDBJ databases">
        <authorList>
            <person name="Urmite Genomes Urmite Genomes"/>
        </authorList>
    </citation>
    <scope>NUCLEOTIDE SEQUENCE</scope>
    <source>
        <strain evidence="6">13S34_air</strain>
    </source>
</reference>
<dbReference type="Pfam" id="PF00459">
    <property type="entry name" value="Inositol_P"/>
    <property type="match status" value="1"/>
</dbReference>
<feature type="binding site" evidence="5">
    <location>
        <position position="99"/>
    </location>
    <ligand>
        <name>Mg(2+)</name>
        <dbReference type="ChEBI" id="CHEBI:18420"/>
        <label>1</label>
        <note>catalytic</note>
    </ligand>
</feature>
<protein>
    <submittedName>
        <fullName evidence="6">Inositol-1-monophosphatase</fullName>
    </submittedName>
</protein>
<gene>
    <name evidence="6" type="primary">suhB</name>
    <name evidence="6" type="ORF">BN1050_01269</name>
</gene>
<evidence type="ECO:0000256" key="4">
    <source>
        <dbReference type="ARBA" id="ARBA00022842"/>
    </source>
</evidence>
<dbReference type="GO" id="GO:0006020">
    <property type="term" value="P:inositol metabolic process"/>
    <property type="evidence" value="ECO:0007669"/>
    <property type="project" value="TreeGrafter"/>
</dbReference>
<sequence>MLLLTKKGVKCMDIKQLDNFAKEIIKEAGERIRKSFSYDLIVETKSSANDLVTNIDRETELFFIKKIKTYNATHRILGEEGMGEAVQSLEGVVWIIDPIDGTMNFVKQHRHFMITIGIFIDGVGKLGYIYDVMRGDLFCAIEGEGAWYNDSPLRKLQPVKLEEAVIGINANWVTPNGKINHEKLISLIRKVRGTRSYGSAAMEIAFVVSGKLDAYLSMRLAPWDIGGGTIIAKEVGAVATNLNGEYFDFLGQDTFLIGNPTVHKEILTNYIEQL</sequence>
<dbReference type="CDD" id="cd01637">
    <property type="entry name" value="IMPase_like"/>
    <property type="match status" value="1"/>
</dbReference>
<comment type="cofactor">
    <cofactor evidence="1 5">
        <name>Mg(2+)</name>
        <dbReference type="ChEBI" id="CHEBI:18420"/>
    </cofactor>
</comment>